<evidence type="ECO:0000313" key="2">
    <source>
        <dbReference type="EMBL" id="KAG7330157.1"/>
    </source>
</evidence>
<proteinExistence type="predicted"/>
<comment type="caution">
    <text evidence="2">The sequence shown here is derived from an EMBL/GenBank/DDBJ whole genome shotgun (WGS) entry which is preliminary data.</text>
</comment>
<evidence type="ECO:0000313" key="3">
    <source>
        <dbReference type="Proteomes" id="UP000824219"/>
    </source>
</evidence>
<dbReference type="InterPro" id="IPR021088">
    <property type="entry name" value="Osteocrin"/>
</dbReference>
<evidence type="ECO:0000256" key="1">
    <source>
        <dbReference type="SAM" id="MobiDB-lite"/>
    </source>
</evidence>
<sequence>MIMVPIRVLGAMYLSSDCVDRPLGGLAEKMLSHRCFLPILALCFLMDEVYSFLLPDRLQLTQSSHRSGRDLSSHLSELSDLVELIPDNGGEMTRDWEPNPARSSTAFSVPVERISTPHTNTQHHRNKDKRLRVTVPLDRIGSLYLPSRKSRKDEPEEQRD</sequence>
<dbReference type="AlphaFoldDB" id="A0A9D3SN14"/>
<accession>A0A9D3SN14</accession>
<organism evidence="2 3">
    <name type="scientific">Hemibagrus wyckioides</name>
    <dbReference type="NCBI Taxonomy" id="337641"/>
    <lineage>
        <taxon>Eukaryota</taxon>
        <taxon>Metazoa</taxon>
        <taxon>Chordata</taxon>
        <taxon>Craniata</taxon>
        <taxon>Vertebrata</taxon>
        <taxon>Euteleostomi</taxon>
        <taxon>Actinopterygii</taxon>
        <taxon>Neopterygii</taxon>
        <taxon>Teleostei</taxon>
        <taxon>Ostariophysi</taxon>
        <taxon>Siluriformes</taxon>
        <taxon>Bagridae</taxon>
        <taxon>Hemibagrus</taxon>
    </lineage>
</organism>
<dbReference type="Proteomes" id="UP000824219">
    <property type="component" value="Linkage Group LG07"/>
</dbReference>
<protein>
    <submittedName>
        <fullName evidence="2">Uncharacterized protein</fullName>
    </submittedName>
</protein>
<dbReference type="EMBL" id="JAHKSW010000007">
    <property type="protein sequence ID" value="KAG7330157.1"/>
    <property type="molecule type" value="Genomic_DNA"/>
</dbReference>
<dbReference type="OrthoDB" id="8865146at2759"/>
<name>A0A9D3SN14_9TELE</name>
<feature type="region of interest" description="Disordered" evidence="1">
    <location>
        <begin position="89"/>
        <end position="133"/>
    </location>
</feature>
<feature type="compositionally biased region" description="Basic residues" evidence="1">
    <location>
        <begin position="121"/>
        <end position="132"/>
    </location>
</feature>
<reference evidence="2 3" key="1">
    <citation type="submission" date="2021-06" db="EMBL/GenBank/DDBJ databases">
        <title>Chromosome-level genome assembly of the red-tail catfish (Hemibagrus wyckioides).</title>
        <authorList>
            <person name="Shao F."/>
        </authorList>
    </citation>
    <scope>NUCLEOTIDE SEQUENCE [LARGE SCALE GENOMIC DNA]</scope>
    <source>
        <strain evidence="2">EC202008001</strain>
        <tissue evidence="2">Blood</tissue>
    </source>
</reference>
<keyword evidence="3" id="KW-1185">Reference proteome</keyword>
<dbReference type="Pfam" id="PF11037">
    <property type="entry name" value="Musclin"/>
    <property type="match status" value="1"/>
</dbReference>
<gene>
    <name evidence="2" type="ORF">KOW79_006379</name>
</gene>